<dbReference type="Proteomes" id="UP000744676">
    <property type="component" value="Unassembled WGS sequence"/>
</dbReference>
<sequence>MSIRGTSRFHSMPISLGKSNDYTLPLGNSDGPGDYGRSPKYNPNNYFDSTAEQGFLNKLQHYSEQVDTLLGTIGAPIQPYLPVLGRTLIVATFFEDGFRIFNQWEDQVSYIWSFRGLPRFITVCFLALNIFLMYAGSISVITHKKLVAGVGSLLFVVISQALVYGLLFNFSFFVRNLSVIGGLLMVVSDAFVHDRRLLSLPGLPLMEDKDSSKYFQLAGRVLMILLFLAYAMNERFTLGTSFGIVVGLISCILVVIGYKARLSAAVLVIILMYRNLTSNQYWNFDSSNPIYDFLKYEHFQILSIIGGLLLVVNSGAGALSIDEKKKIY</sequence>
<reference evidence="1 2" key="1">
    <citation type="journal article" date="2020" name="Front. Microbiol.">
        <title>Phenotypic and Genetic Characterization of the Cheese Ripening Yeast Geotrichum candidum.</title>
        <authorList>
            <person name="Perkins V."/>
            <person name="Vignola S."/>
            <person name="Lessard M.H."/>
            <person name="Plante P.L."/>
            <person name="Corbeil J."/>
            <person name="Dugat-Bony E."/>
            <person name="Frenette M."/>
            <person name="Labrie S."/>
        </authorList>
    </citation>
    <scope>NUCLEOTIDE SEQUENCE [LARGE SCALE GENOMIC DNA]</scope>
    <source>
        <strain evidence="1 2">LMA-1147</strain>
    </source>
</reference>
<accession>A0ACB6UXF2</accession>
<keyword evidence="2" id="KW-1185">Reference proteome</keyword>
<evidence type="ECO:0000313" key="1">
    <source>
        <dbReference type="EMBL" id="KAF5092124.1"/>
    </source>
</evidence>
<comment type="caution">
    <text evidence="1">The sequence shown here is derived from an EMBL/GenBank/DDBJ whole genome shotgun (WGS) entry which is preliminary data.</text>
</comment>
<organism evidence="1 2">
    <name type="scientific">Geotrichum galactomycetum</name>
    <dbReference type="NCBI Taxonomy" id="27317"/>
    <lineage>
        <taxon>Eukaryota</taxon>
        <taxon>Fungi</taxon>
        <taxon>Dikarya</taxon>
        <taxon>Ascomycota</taxon>
        <taxon>Saccharomycotina</taxon>
        <taxon>Dipodascomycetes</taxon>
        <taxon>Dipodascales</taxon>
        <taxon>Dipodascaceae</taxon>
        <taxon>Geotrichum</taxon>
    </lineage>
</organism>
<protein>
    <submittedName>
        <fullName evidence="1">Uncharacterized protein</fullName>
    </submittedName>
</protein>
<proteinExistence type="predicted"/>
<evidence type="ECO:0000313" key="2">
    <source>
        <dbReference type="Proteomes" id="UP000744676"/>
    </source>
</evidence>
<gene>
    <name evidence="1" type="ORF">D0Z00_004717</name>
</gene>
<name>A0ACB6UXF2_9ASCO</name>
<dbReference type="EMBL" id="QVQA01000585">
    <property type="protein sequence ID" value="KAF5092124.1"/>
    <property type="molecule type" value="Genomic_DNA"/>
</dbReference>